<sequence length="108" mass="12264">MARLIGQICEEGGARQPSMRQTPSDPLTLFKSLCEEGGFKRPHATMSWQCRRLILSKHTQRTVRRSCPKVPCTSTRARWLAHLCPGFCAIVLGQRHPQSSSHARRPER</sequence>
<name>A0A2T4AGE2_TRIHA</name>
<accession>A0A2T4AGE2</accession>
<evidence type="ECO:0000313" key="2">
    <source>
        <dbReference type="Proteomes" id="UP000241690"/>
    </source>
</evidence>
<dbReference type="GeneID" id="36623568"/>
<evidence type="ECO:0000313" key="1">
    <source>
        <dbReference type="EMBL" id="PTB56155.1"/>
    </source>
</evidence>
<dbReference type="Proteomes" id="UP000241690">
    <property type="component" value="Unassembled WGS sequence"/>
</dbReference>
<proteinExistence type="predicted"/>
<dbReference type="EMBL" id="KZ679679">
    <property type="protein sequence ID" value="PTB56155.1"/>
    <property type="molecule type" value="Genomic_DNA"/>
</dbReference>
<organism evidence="1 2">
    <name type="scientific">Trichoderma harzianum CBS 226.95</name>
    <dbReference type="NCBI Taxonomy" id="983964"/>
    <lineage>
        <taxon>Eukaryota</taxon>
        <taxon>Fungi</taxon>
        <taxon>Dikarya</taxon>
        <taxon>Ascomycota</taxon>
        <taxon>Pezizomycotina</taxon>
        <taxon>Sordariomycetes</taxon>
        <taxon>Hypocreomycetidae</taxon>
        <taxon>Hypocreales</taxon>
        <taxon>Hypocreaceae</taxon>
        <taxon>Trichoderma</taxon>
    </lineage>
</organism>
<reference evidence="1 2" key="1">
    <citation type="submission" date="2016-07" db="EMBL/GenBank/DDBJ databases">
        <title>Multiple horizontal gene transfer events from other fungi enriched the ability of initially mycotrophic Trichoderma (Ascomycota) to feed on dead plant biomass.</title>
        <authorList>
            <consortium name="DOE Joint Genome Institute"/>
            <person name="Aerts A."/>
            <person name="Atanasova L."/>
            <person name="Chenthamara K."/>
            <person name="Zhang J."/>
            <person name="Grujic M."/>
            <person name="Henrissat B."/>
            <person name="Kuo A."/>
            <person name="Salamov A."/>
            <person name="Lipzen A."/>
            <person name="Labutti K."/>
            <person name="Barry K."/>
            <person name="Miao Y."/>
            <person name="Rahimi M.J."/>
            <person name="Shen Q."/>
            <person name="Grigoriev I.V."/>
            <person name="Kubicek C.P."/>
            <person name="Druzhinina I.S."/>
        </authorList>
    </citation>
    <scope>NUCLEOTIDE SEQUENCE [LARGE SCALE GENOMIC DNA]</scope>
    <source>
        <strain evidence="1 2">CBS 226.95</strain>
    </source>
</reference>
<dbReference type="RefSeq" id="XP_024775832.1">
    <property type="nucleotide sequence ID" value="XM_024915002.1"/>
</dbReference>
<protein>
    <submittedName>
        <fullName evidence="1">Uncharacterized protein</fullName>
    </submittedName>
</protein>
<dbReference type="AlphaFoldDB" id="A0A2T4AGE2"/>
<keyword evidence="2" id="KW-1185">Reference proteome</keyword>
<gene>
    <name evidence="1" type="ORF">M431DRAFT_419367</name>
</gene>